<keyword evidence="2" id="KW-1185">Reference proteome</keyword>
<reference evidence="1 2" key="1">
    <citation type="submission" date="2020-06" db="EMBL/GenBank/DDBJ databases">
        <title>Transcriptomic and genomic resources for Thalictrum thalictroides and T. hernandezii: Facilitating candidate gene discovery in an emerging model plant lineage.</title>
        <authorList>
            <person name="Arias T."/>
            <person name="Riano-Pachon D.M."/>
            <person name="Di Stilio V.S."/>
        </authorList>
    </citation>
    <scope>NUCLEOTIDE SEQUENCE [LARGE SCALE GENOMIC DNA]</scope>
    <source>
        <strain evidence="2">cv. WT478/WT964</strain>
        <tissue evidence="1">Leaves</tissue>
    </source>
</reference>
<organism evidence="1 2">
    <name type="scientific">Thalictrum thalictroides</name>
    <name type="common">Rue-anemone</name>
    <name type="synonym">Anemone thalictroides</name>
    <dbReference type="NCBI Taxonomy" id="46969"/>
    <lineage>
        <taxon>Eukaryota</taxon>
        <taxon>Viridiplantae</taxon>
        <taxon>Streptophyta</taxon>
        <taxon>Embryophyta</taxon>
        <taxon>Tracheophyta</taxon>
        <taxon>Spermatophyta</taxon>
        <taxon>Magnoliopsida</taxon>
        <taxon>Ranunculales</taxon>
        <taxon>Ranunculaceae</taxon>
        <taxon>Thalictroideae</taxon>
        <taxon>Thalictrum</taxon>
    </lineage>
</organism>
<accession>A0A7J6VSR1</accession>
<dbReference type="AlphaFoldDB" id="A0A7J6VSR1"/>
<gene>
    <name evidence="1" type="ORF">FRX31_022815</name>
</gene>
<dbReference type="PANTHER" id="PTHR47560:SF1">
    <property type="entry name" value="EXPRESSED PROTEIN"/>
    <property type="match status" value="1"/>
</dbReference>
<dbReference type="EMBL" id="JABWDY010027812">
    <property type="protein sequence ID" value="KAF5187598.1"/>
    <property type="molecule type" value="Genomic_DNA"/>
</dbReference>
<dbReference type="OrthoDB" id="391988at2759"/>
<dbReference type="Proteomes" id="UP000554482">
    <property type="component" value="Unassembled WGS sequence"/>
</dbReference>
<proteinExistence type="predicted"/>
<keyword evidence="1" id="KW-0378">Hydrolase</keyword>
<comment type="caution">
    <text evidence="1">The sequence shown here is derived from an EMBL/GenBank/DDBJ whole genome shotgun (WGS) entry which is preliminary data.</text>
</comment>
<dbReference type="GO" id="GO:0016787">
    <property type="term" value="F:hydrolase activity"/>
    <property type="evidence" value="ECO:0007669"/>
    <property type="project" value="UniProtKB-KW"/>
</dbReference>
<name>A0A7J6VSR1_THATH</name>
<evidence type="ECO:0000313" key="1">
    <source>
        <dbReference type="EMBL" id="KAF5187598.1"/>
    </source>
</evidence>
<dbReference type="PANTHER" id="PTHR47560">
    <property type="entry name" value="EXPRESSED PROTEIN"/>
    <property type="match status" value="1"/>
</dbReference>
<protein>
    <submittedName>
        <fullName evidence="1">P-loop containing nucleoside triphosphate hydrolases superfamily protein</fullName>
    </submittedName>
</protein>
<sequence length="82" mass="9308">MMVAYLMKFNVNFRSQTKYQVVLTKSDLVFPIDVARHAMQIEETLKANTSIVKPEMMISSKSGGGIRSLRTVHSQIARFAKM</sequence>
<evidence type="ECO:0000313" key="2">
    <source>
        <dbReference type="Proteomes" id="UP000554482"/>
    </source>
</evidence>